<reference evidence="1 2" key="1">
    <citation type="journal article" date="2018" name="Genome Announc.">
        <title>Complete genomes of two Megasphaera elsdenii strains, NCIMB 702410 and ATCC 25940.</title>
        <authorList>
            <person name="Hatmaker E.A."/>
            <person name="O'Dell K."/>
            <person name="Riley L.A."/>
            <person name="Klingeman D.M."/>
            <person name="Guss A.M."/>
        </authorList>
    </citation>
    <scope>NUCLEOTIDE SEQUENCE [LARGE SCALE GENOMIC DNA]</scope>
    <source>
        <strain evidence="1 2">NCIMB702410</strain>
    </source>
</reference>
<protein>
    <submittedName>
        <fullName evidence="1">DUF4258 domain-containing protein</fullName>
    </submittedName>
</protein>
<dbReference type="AlphaFoldDB" id="A0A2S0MAC3"/>
<dbReference type="Pfam" id="PF14076">
    <property type="entry name" value="DUF4258"/>
    <property type="match status" value="1"/>
</dbReference>
<dbReference type="Proteomes" id="UP000238358">
    <property type="component" value="Chromosome"/>
</dbReference>
<evidence type="ECO:0000313" key="1">
    <source>
        <dbReference type="EMBL" id="AVO28339.1"/>
    </source>
</evidence>
<evidence type="ECO:0000313" key="2">
    <source>
        <dbReference type="Proteomes" id="UP000238358"/>
    </source>
</evidence>
<organism evidence="1 2">
    <name type="scientific">Megasphaera elsdenii</name>
    <dbReference type="NCBI Taxonomy" id="907"/>
    <lineage>
        <taxon>Bacteria</taxon>
        <taxon>Bacillati</taxon>
        <taxon>Bacillota</taxon>
        <taxon>Negativicutes</taxon>
        <taxon>Veillonellales</taxon>
        <taxon>Veillonellaceae</taxon>
        <taxon>Megasphaera</taxon>
    </lineage>
</organism>
<sequence length="87" mass="9956">MTQHSIRRFRERGIKMQDIKNAVFTGTIIEQYEDDFPFPSCLICGSSSKGLPLHVVMSDEGSASRIITAYFPDHNNWDETYSVRKKG</sequence>
<gene>
    <name evidence="1" type="ORF">C6Y28_02480</name>
</gene>
<accession>A0A2S0MAC3</accession>
<name>A0A2S0MAC3_MEGEL</name>
<proteinExistence type="predicted"/>
<dbReference type="InterPro" id="IPR025354">
    <property type="entry name" value="DUF4258"/>
</dbReference>
<dbReference type="EMBL" id="CP027569">
    <property type="protein sequence ID" value="AVO28339.1"/>
    <property type="molecule type" value="Genomic_DNA"/>
</dbReference>